<sequence length="628" mass="70571">MEDLLFVIPANSKKEEIIATLKAHPEIMYVSLVGIDLAGNDTDEKIPMRVFLKDIDDFYSGRAVQTDGSSVVLSGIATINNAKVDMPIDPSVKWYVDYNFENYDEKTGLPVGTLRIPAFLVHNGKRVDSRSVLADTLTFVKKELLNIFHNHPQISGLEHIDCSKIKDISFTSATELEFWVKTPLSHVHVDEMFASQVMQEQYWQRTHGIVRTALEQTVKRLDDYGLKVEMGHKEVGGIKAQMDKGGNMTSVCEQIEVDWRFDEALQAADNELLARTIIKQTFRLNGLEVSFKAKPMIGVAGNGEHTHIGLAAIMEDGSFVNLFAPKEMTADFMSAVGYGAIMGLLKNYEVINPFVSATNDSLNRLKPGFEAPVCIVTSLGHTPEVPSRNRTILAGLVRDVTNPAATRFELRACNPYTDTYLVLSAIYSAVLDGVRYSVTKTTKELLAELSKEAGQEADYLEKDRAYRSEQDVFEDYTAEERNRLFGAPPATVWDNLSALDKYTDKREAITSSGAFTDAIIEAFKEGALTRWKTELIARIIPENRDIVRAAKEIKSEYVTDQDAYNWNKINELRYYLAKDSIDEKSLFTLLINALNEGDYEMASGLQVEMYDRIEELKSLYDAYVKNII</sequence>
<evidence type="ECO:0000256" key="2">
    <source>
        <dbReference type="ARBA" id="ARBA00012937"/>
    </source>
</evidence>
<accession>A0A0B2K4N4</accession>
<name>A0A0B2K4N4_9FIRM</name>
<dbReference type="AlphaFoldDB" id="A0A0B2K4N4"/>
<dbReference type="Gene3D" id="3.30.590.10">
    <property type="entry name" value="Glutamine synthetase/guanido kinase, catalytic domain"/>
    <property type="match status" value="1"/>
</dbReference>
<evidence type="ECO:0000256" key="3">
    <source>
        <dbReference type="PROSITE-ProRule" id="PRU01331"/>
    </source>
</evidence>
<reference evidence="6 7" key="1">
    <citation type="journal article" date="2013" name="PLoS ONE">
        <title>Identification and characterization of three novel lipases belonging to families II and V from Anaerovibrio lipolyticus 5ST.</title>
        <authorList>
            <person name="Prive F."/>
            <person name="Kaderbhai N.N."/>
            <person name="Girdwood S."/>
            <person name="Worgan H.J."/>
            <person name="Pinloche E."/>
            <person name="Scollan N.D."/>
            <person name="Huws S.A."/>
            <person name="Newbold C.J."/>
        </authorList>
    </citation>
    <scope>NUCLEOTIDE SEQUENCE [LARGE SCALE GENOMIC DNA]</scope>
    <source>
        <strain evidence="6 7">5S</strain>
    </source>
</reference>
<dbReference type="GO" id="GO:0006542">
    <property type="term" value="P:glutamine biosynthetic process"/>
    <property type="evidence" value="ECO:0007669"/>
    <property type="project" value="TreeGrafter"/>
</dbReference>
<keyword evidence="7" id="KW-1185">Reference proteome</keyword>
<dbReference type="GO" id="GO:0019740">
    <property type="term" value="P:nitrogen utilization"/>
    <property type="evidence" value="ECO:0007669"/>
    <property type="project" value="TreeGrafter"/>
</dbReference>
<dbReference type="Proteomes" id="UP000030993">
    <property type="component" value="Unassembled WGS sequence"/>
</dbReference>
<proteinExistence type="inferred from homology"/>
<evidence type="ECO:0000256" key="1">
    <source>
        <dbReference type="ARBA" id="ARBA00009897"/>
    </source>
</evidence>
<evidence type="ECO:0000313" key="7">
    <source>
        <dbReference type="Proteomes" id="UP000030993"/>
    </source>
</evidence>
<dbReference type="PROSITE" id="PS51987">
    <property type="entry name" value="GS_CATALYTIC"/>
    <property type="match status" value="1"/>
</dbReference>
<evidence type="ECO:0000313" key="6">
    <source>
        <dbReference type="EMBL" id="KHM53032.1"/>
    </source>
</evidence>
<dbReference type="PANTHER" id="PTHR43407:SF1">
    <property type="entry name" value="LENGSIN"/>
    <property type="match status" value="1"/>
</dbReference>
<dbReference type="GO" id="GO:0005737">
    <property type="term" value="C:cytoplasm"/>
    <property type="evidence" value="ECO:0007669"/>
    <property type="project" value="TreeGrafter"/>
</dbReference>
<evidence type="ECO:0000259" key="5">
    <source>
        <dbReference type="PROSITE" id="PS51987"/>
    </source>
</evidence>
<comment type="caution">
    <text evidence="6">The sequence shown here is derived from an EMBL/GenBank/DDBJ whole genome shotgun (WGS) entry which is preliminary data.</text>
</comment>
<dbReference type="eggNOG" id="COG0174">
    <property type="taxonomic scope" value="Bacteria"/>
</dbReference>
<feature type="domain" description="GS catalytic" evidence="5">
    <location>
        <begin position="152"/>
        <end position="550"/>
    </location>
</feature>
<dbReference type="STRING" id="82374.NZ47_01235"/>
<gene>
    <name evidence="6" type="ORF">NZ47_01235</name>
</gene>
<dbReference type="InterPro" id="IPR008146">
    <property type="entry name" value="Gln_synth_cat_dom"/>
</dbReference>
<evidence type="ECO:0000256" key="4">
    <source>
        <dbReference type="RuleBase" id="RU000384"/>
    </source>
</evidence>
<dbReference type="Pfam" id="PF00120">
    <property type="entry name" value="Gln-synt_C"/>
    <property type="match status" value="1"/>
</dbReference>
<dbReference type="GO" id="GO:0016020">
    <property type="term" value="C:membrane"/>
    <property type="evidence" value="ECO:0007669"/>
    <property type="project" value="TreeGrafter"/>
</dbReference>
<organism evidence="6 7">
    <name type="scientific">Anaerovibrio lipolyticus</name>
    <dbReference type="NCBI Taxonomy" id="82374"/>
    <lineage>
        <taxon>Bacteria</taxon>
        <taxon>Bacillati</taxon>
        <taxon>Bacillota</taxon>
        <taxon>Negativicutes</taxon>
        <taxon>Selenomonadales</taxon>
        <taxon>Selenomonadaceae</taxon>
        <taxon>Anaerovibrio</taxon>
    </lineage>
</organism>
<dbReference type="SMART" id="SM01230">
    <property type="entry name" value="Gln-synt_C"/>
    <property type="match status" value="1"/>
</dbReference>
<dbReference type="EMBL" id="JSCE01000022">
    <property type="protein sequence ID" value="KHM53032.1"/>
    <property type="molecule type" value="Genomic_DNA"/>
</dbReference>
<dbReference type="GO" id="GO:0004356">
    <property type="term" value="F:glutamine synthetase activity"/>
    <property type="evidence" value="ECO:0007669"/>
    <property type="project" value="UniProtKB-EC"/>
</dbReference>
<dbReference type="RefSeq" id="WP_039205891.1">
    <property type="nucleotide sequence ID" value="NZ_JSCE01000022.1"/>
</dbReference>
<comment type="similarity">
    <text evidence="1 3 4">Belongs to the glutamine synthetase family.</text>
</comment>
<dbReference type="InterPro" id="IPR014746">
    <property type="entry name" value="Gln_synth/guanido_kin_cat_dom"/>
</dbReference>
<dbReference type="PANTHER" id="PTHR43407">
    <property type="entry name" value="GLUTAMINE SYNTHETASE"/>
    <property type="match status" value="1"/>
</dbReference>
<dbReference type="EC" id="6.3.1.2" evidence="2"/>
<dbReference type="SUPFAM" id="SSF55931">
    <property type="entry name" value="Glutamine synthetase/guanido kinase"/>
    <property type="match status" value="1"/>
</dbReference>
<protein>
    <recommendedName>
        <fullName evidence="2">glutamine synthetase</fullName>
        <ecNumber evidence="2">6.3.1.2</ecNumber>
    </recommendedName>
</protein>